<dbReference type="EMBL" id="LJGZ01000077">
    <property type="protein sequence ID" value="OEV19627.1"/>
    <property type="molecule type" value="Genomic_DNA"/>
</dbReference>
<keyword evidence="3" id="KW-1185">Reference proteome</keyword>
<dbReference type="GO" id="GO:0004519">
    <property type="term" value="F:endonuclease activity"/>
    <property type="evidence" value="ECO:0007669"/>
    <property type="project" value="InterPro"/>
</dbReference>
<dbReference type="CDD" id="cd00085">
    <property type="entry name" value="HNHc"/>
    <property type="match status" value="1"/>
</dbReference>
<dbReference type="PATRIC" id="fig|518642.7.peg.5483"/>
<name>A0A1E7LTU9_9ACTN</name>
<reference evidence="2 3" key="1">
    <citation type="journal article" date="2016" name="Front. Microbiol.">
        <title>Comparative Genomics Analysis of Streptomyces Species Reveals Their Adaptation to the Marine Environment and Their Diversity at the Genomic Level.</title>
        <authorList>
            <person name="Tian X."/>
            <person name="Zhang Z."/>
            <person name="Yang T."/>
            <person name="Chen M."/>
            <person name="Li J."/>
            <person name="Chen F."/>
            <person name="Yang J."/>
            <person name="Li W."/>
            <person name="Zhang B."/>
            <person name="Zhang Z."/>
            <person name="Wu J."/>
            <person name="Zhang C."/>
            <person name="Long L."/>
            <person name="Xiao J."/>
        </authorList>
    </citation>
    <scope>NUCLEOTIDE SEQUENCE [LARGE SCALE GENOMIC DNA]</scope>
    <source>
        <strain evidence="2 3">SCSIO M10372</strain>
    </source>
</reference>
<gene>
    <name evidence="2" type="ORF">AN221_15920</name>
</gene>
<dbReference type="GO" id="GO:0003676">
    <property type="term" value="F:nucleic acid binding"/>
    <property type="evidence" value="ECO:0007669"/>
    <property type="project" value="InterPro"/>
</dbReference>
<dbReference type="Pfam" id="PF01844">
    <property type="entry name" value="HNH"/>
    <property type="match status" value="1"/>
</dbReference>
<dbReference type="Proteomes" id="UP000175971">
    <property type="component" value="Unassembled WGS sequence"/>
</dbReference>
<dbReference type="RefSeq" id="WP_070201515.1">
    <property type="nucleotide sequence ID" value="NZ_LJGZ01000077.1"/>
</dbReference>
<dbReference type="InterPro" id="IPR002711">
    <property type="entry name" value="HNH"/>
</dbReference>
<dbReference type="AlphaFoldDB" id="A0A1E7LTU9"/>
<evidence type="ECO:0000313" key="2">
    <source>
        <dbReference type="EMBL" id="OEV19627.1"/>
    </source>
</evidence>
<sequence length="339" mass="38659">MGNDNAYWDWRDEQLKAGERAKGGEPCQVCGEPVPARAHWKHRDRHVCSPRCNLTLNRRFNRRIERGEITRPPVFSPDPQGARPARAFRTLPAGSLFPYEIQGYSPKPGDVVERHGSVIAVHRAVDLPDYAIPWQVRPHSGSSWQLEHVALSVHTQTGAAFYYLTDHTWTPTSLILGAFLGLKPLDDTFGPFEAEGGTWRWYTEIIRDVDETDQEYTWTAFVCGKESVPRLWTPAYAARSERLQRVSRATGSYAARMRELGLEATVERLDPLAVYERDGWICQICKTAVERERAWPDMWCATLDHRIPLTAGGEHTLLNVQLAHWICNLHKGDYFPVDL</sequence>
<proteinExistence type="predicted"/>
<protein>
    <recommendedName>
        <fullName evidence="1">HNH domain-containing protein</fullName>
    </recommendedName>
</protein>
<evidence type="ECO:0000313" key="3">
    <source>
        <dbReference type="Proteomes" id="UP000175971"/>
    </source>
</evidence>
<dbReference type="Gene3D" id="1.10.30.50">
    <property type="match status" value="1"/>
</dbReference>
<dbReference type="InterPro" id="IPR003615">
    <property type="entry name" value="HNH_nuc"/>
</dbReference>
<comment type="caution">
    <text evidence="2">The sequence shown here is derived from an EMBL/GenBank/DDBJ whole genome shotgun (WGS) entry which is preliminary data.</text>
</comment>
<dbReference type="GO" id="GO:0008270">
    <property type="term" value="F:zinc ion binding"/>
    <property type="evidence" value="ECO:0007669"/>
    <property type="project" value="InterPro"/>
</dbReference>
<organism evidence="2 3">
    <name type="scientific">Streptomyces nanshensis</name>
    <dbReference type="NCBI Taxonomy" id="518642"/>
    <lineage>
        <taxon>Bacteria</taxon>
        <taxon>Bacillati</taxon>
        <taxon>Actinomycetota</taxon>
        <taxon>Actinomycetes</taxon>
        <taxon>Kitasatosporales</taxon>
        <taxon>Streptomycetaceae</taxon>
        <taxon>Streptomyces</taxon>
    </lineage>
</organism>
<accession>A0A1E7LTU9</accession>
<evidence type="ECO:0000259" key="1">
    <source>
        <dbReference type="Pfam" id="PF01844"/>
    </source>
</evidence>
<feature type="domain" description="HNH" evidence="1">
    <location>
        <begin position="282"/>
        <end position="333"/>
    </location>
</feature>